<evidence type="ECO:0000259" key="1">
    <source>
        <dbReference type="Pfam" id="PF01979"/>
    </source>
</evidence>
<dbReference type="InterPro" id="IPR032466">
    <property type="entry name" value="Metal_Hydrolase"/>
</dbReference>
<proteinExistence type="predicted"/>
<dbReference type="Gene3D" id="3.20.20.140">
    <property type="entry name" value="Metal-dependent hydrolases"/>
    <property type="match status" value="1"/>
</dbReference>
<protein>
    <submittedName>
        <fullName evidence="2">Imidazolonepropionase</fullName>
    </submittedName>
</protein>
<sequence length="421" mass="45157">MTRIPSQPSTTETGNVVITGGNVLDVVAGITRTADIRIENGRIREIGIDLNRSGAEQIDATGRVVMPGLIDAHVHLTAFSADFRELERNAPSYIYAQGSRIMRETLQRGFTTVRDLSGADHGMARAQEEGLLVGPRIFYCGHALSQTGGHGDMRLPGEDHAPGSRGCCGIGTVADGVDAVRAAARDEIRKGAHHIKIMASGGVSSPTDRIDSTQYSVEEMEAAVGEATAANRYVAAHAYTARAINRALRAGVRSIEHGNLLDDESITLFLEHEAFLVPTLVTYWALKEEGREFGLSEGMWQKVDTVLETGLDAIRRAHEAGVKLVYGSDLLGGMQRHQNEEFRLLAQVQPAIDAIRSATVTAAELLDRSGELGVVAEGAIADLLILDADPTVDITVLADIDKHLVSVIQGGRIVTTEGITR</sequence>
<dbReference type="InterPro" id="IPR051781">
    <property type="entry name" value="Metallo-dep_Hydrolase"/>
</dbReference>
<dbReference type="Pfam" id="PF01979">
    <property type="entry name" value="Amidohydro_1"/>
    <property type="match status" value="1"/>
</dbReference>
<dbReference type="InterPro" id="IPR006680">
    <property type="entry name" value="Amidohydro-rel"/>
</dbReference>
<dbReference type="RefSeq" id="WP_078713008.1">
    <property type="nucleotide sequence ID" value="NZ_FUYG01000001.1"/>
</dbReference>
<organism evidence="2 3">
    <name type="scientific">Agreia bicolorata</name>
    <dbReference type="NCBI Taxonomy" id="110935"/>
    <lineage>
        <taxon>Bacteria</taxon>
        <taxon>Bacillati</taxon>
        <taxon>Actinomycetota</taxon>
        <taxon>Actinomycetes</taxon>
        <taxon>Micrococcales</taxon>
        <taxon>Microbacteriaceae</taxon>
        <taxon>Agreia</taxon>
    </lineage>
</organism>
<dbReference type="GO" id="GO:0016810">
    <property type="term" value="F:hydrolase activity, acting on carbon-nitrogen (but not peptide) bonds"/>
    <property type="evidence" value="ECO:0007669"/>
    <property type="project" value="InterPro"/>
</dbReference>
<evidence type="ECO:0000313" key="3">
    <source>
        <dbReference type="Proteomes" id="UP000189735"/>
    </source>
</evidence>
<dbReference type="SUPFAM" id="SSF51338">
    <property type="entry name" value="Composite domain of metallo-dependent hydrolases"/>
    <property type="match status" value="1"/>
</dbReference>
<name>A0A1T4WS59_9MICO</name>
<dbReference type="AlphaFoldDB" id="A0A1T4WS59"/>
<dbReference type="InterPro" id="IPR011059">
    <property type="entry name" value="Metal-dep_hydrolase_composite"/>
</dbReference>
<dbReference type="PANTHER" id="PTHR43135">
    <property type="entry name" value="ALPHA-D-RIBOSE 1-METHYLPHOSPHONATE 5-TRIPHOSPHATE DIPHOSPHATASE"/>
    <property type="match status" value="1"/>
</dbReference>
<dbReference type="EMBL" id="FUYG01000001">
    <property type="protein sequence ID" value="SKA80164.1"/>
    <property type="molecule type" value="Genomic_DNA"/>
</dbReference>
<gene>
    <name evidence="2" type="ORF">SAMN06295879_0167</name>
</gene>
<dbReference type="PANTHER" id="PTHR43135:SF3">
    <property type="entry name" value="ALPHA-D-RIBOSE 1-METHYLPHOSPHONATE 5-TRIPHOSPHATE DIPHOSPHATASE"/>
    <property type="match status" value="1"/>
</dbReference>
<dbReference type="CDD" id="cd01299">
    <property type="entry name" value="Met_dep_hydrolase_A"/>
    <property type="match status" value="1"/>
</dbReference>
<feature type="domain" description="Amidohydrolase-related" evidence="1">
    <location>
        <begin position="64"/>
        <end position="413"/>
    </location>
</feature>
<reference evidence="3" key="1">
    <citation type="submission" date="2017-02" db="EMBL/GenBank/DDBJ databases">
        <authorList>
            <person name="Varghese N."/>
            <person name="Submissions S."/>
        </authorList>
    </citation>
    <scope>NUCLEOTIDE SEQUENCE [LARGE SCALE GENOMIC DNA]</scope>
    <source>
        <strain evidence="3">VKM Ac-2052</strain>
    </source>
</reference>
<dbReference type="Gene3D" id="2.30.40.10">
    <property type="entry name" value="Urease, subunit C, domain 1"/>
    <property type="match status" value="1"/>
</dbReference>
<dbReference type="InterPro" id="IPR057744">
    <property type="entry name" value="OTAase-like"/>
</dbReference>
<dbReference type="SUPFAM" id="SSF51556">
    <property type="entry name" value="Metallo-dependent hydrolases"/>
    <property type="match status" value="1"/>
</dbReference>
<accession>A0A1T4WS59</accession>
<dbReference type="Proteomes" id="UP000189735">
    <property type="component" value="Unassembled WGS sequence"/>
</dbReference>
<evidence type="ECO:0000313" key="2">
    <source>
        <dbReference type="EMBL" id="SKA80164.1"/>
    </source>
</evidence>